<dbReference type="InterPro" id="IPR047057">
    <property type="entry name" value="MerR_fam"/>
</dbReference>
<dbReference type="GO" id="GO:0003677">
    <property type="term" value="F:DNA binding"/>
    <property type="evidence" value="ECO:0007669"/>
    <property type="project" value="UniProtKB-KW"/>
</dbReference>
<gene>
    <name evidence="3" type="ORF">G4D61_00050</name>
</gene>
<dbReference type="PANTHER" id="PTHR30204">
    <property type="entry name" value="REDOX-CYCLING DRUG-SENSING TRANSCRIPTIONAL ACTIVATOR SOXR"/>
    <property type="match status" value="1"/>
</dbReference>
<accession>A0A6M0P1V0</accession>
<evidence type="ECO:0000313" key="3">
    <source>
        <dbReference type="EMBL" id="NEY18357.1"/>
    </source>
</evidence>
<evidence type="ECO:0000256" key="1">
    <source>
        <dbReference type="ARBA" id="ARBA00023125"/>
    </source>
</evidence>
<dbReference type="GO" id="GO:0003700">
    <property type="term" value="F:DNA-binding transcription factor activity"/>
    <property type="evidence" value="ECO:0007669"/>
    <property type="project" value="InterPro"/>
</dbReference>
<keyword evidence="4" id="KW-1185">Reference proteome</keyword>
<keyword evidence="1" id="KW-0238">DNA-binding</keyword>
<dbReference type="SUPFAM" id="SSF46955">
    <property type="entry name" value="Putative DNA-binding domain"/>
    <property type="match status" value="1"/>
</dbReference>
<dbReference type="EMBL" id="JAAIWK010000001">
    <property type="protein sequence ID" value="NEY18357.1"/>
    <property type="molecule type" value="Genomic_DNA"/>
</dbReference>
<protein>
    <submittedName>
        <fullName evidence="3">MerR family transcriptional regulator</fullName>
    </submittedName>
</protein>
<evidence type="ECO:0000313" key="4">
    <source>
        <dbReference type="Proteomes" id="UP000476934"/>
    </source>
</evidence>
<evidence type="ECO:0000259" key="2">
    <source>
        <dbReference type="PROSITE" id="PS50937"/>
    </source>
</evidence>
<organism evidence="3 4">
    <name type="scientific">Heyndrickxia ginsengihumi</name>
    <dbReference type="NCBI Taxonomy" id="363870"/>
    <lineage>
        <taxon>Bacteria</taxon>
        <taxon>Bacillati</taxon>
        <taxon>Bacillota</taxon>
        <taxon>Bacilli</taxon>
        <taxon>Bacillales</taxon>
        <taxon>Bacillaceae</taxon>
        <taxon>Heyndrickxia</taxon>
    </lineage>
</organism>
<dbReference type="InterPro" id="IPR009061">
    <property type="entry name" value="DNA-bd_dom_put_sf"/>
</dbReference>
<dbReference type="Pfam" id="PF13411">
    <property type="entry name" value="MerR_1"/>
    <property type="match status" value="1"/>
</dbReference>
<feature type="domain" description="HTH merR-type" evidence="2">
    <location>
        <begin position="1"/>
        <end position="66"/>
    </location>
</feature>
<dbReference type="SMART" id="SM00422">
    <property type="entry name" value="HTH_MERR"/>
    <property type="match status" value="1"/>
</dbReference>
<dbReference type="Proteomes" id="UP000476934">
    <property type="component" value="Unassembled WGS sequence"/>
</dbReference>
<sequence length="140" mass="16317">MGELASLANVSKRTIDYYTHLGLLQPKRSNANYRIYDEEALEDLKFIVECKHLHFPLETIRQKMEWRKNNELNEKLLAQQVDLFSEQMKKLNIELSQFVPSLEKLSDDQKHTLCKRLSKDSMALVESLSLLLTKQVVGHS</sequence>
<dbReference type="RefSeq" id="WP_035348398.1">
    <property type="nucleotide sequence ID" value="NZ_JAAIWK010000001.1"/>
</dbReference>
<dbReference type="InterPro" id="IPR000551">
    <property type="entry name" value="MerR-type_HTH_dom"/>
</dbReference>
<dbReference type="AlphaFoldDB" id="A0A6M0P1V0"/>
<proteinExistence type="predicted"/>
<dbReference type="Gene3D" id="1.10.1660.10">
    <property type="match status" value="1"/>
</dbReference>
<name>A0A6M0P1V0_9BACI</name>
<dbReference type="PANTHER" id="PTHR30204:SF95">
    <property type="entry name" value="HTH-TYPE TRANSCRIPTIONAL REGULATOR CUER"/>
    <property type="match status" value="1"/>
</dbReference>
<comment type="caution">
    <text evidence="3">The sequence shown here is derived from an EMBL/GenBank/DDBJ whole genome shotgun (WGS) entry which is preliminary data.</text>
</comment>
<dbReference type="PROSITE" id="PS50937">
    <property type="entry name" value="HTH_MERR_2"/>
    <property type="match status" value="1"/>
</dbReference>
<reference evidence="3 4" key="1">
    <citation type="submission" date="2020-03" db="EMBL/GenBank/DDBJ databases">
        <title>Bacillus aquiflavi sp. nov., isolated from yellow water of strong flavor Chinese baijiu in Yibin region of China.</title>
        <authorList>
            <person name="Xie J."/>
        </authorList>
    </citation>
    <scope>NUCLEOTIDE SEQUENCE [LARGE SCALE GENOMIC DNA]</scope>
    <source>
        <strain evidence="3 4">Gsoil 114</strain>
    </source>
</reference>